<dbReference type="AlphaFoldDB" id="A0A2C4PHB0"/>
<dbReference type="Proteomes" id="UP000223364">
    <property type="component" value="Unassembled WGS sequence"/>
</dbReference>
<proteinExistence type="predicted"/>
<name>A0A2C4PHB0_9BACI</name>
<accession>A0A2C4PHB0</accession>
<protein>
    <submittedName>
        <fullName evidence="1">Uncharacterized protein</fullName>
    </submittedName>
</protein>
<dbReference type="EMBL" id="NUSP01000021">
    <property type="protein sequence ID" value="PHD58084.1"/>
    <property type="molecule type" value="Genomic_DNA"/>
</dbReference>
<sequence length="69" mass="7931">MVLKVGICITVLEVSQLTNVAIRVKAVEKIEQASNINQEKGASMRQIPSQAWIHYIDRINSYFNVFHRM</sequence>
<reference evidence="1 2" key="1">
    <citation type="submission" date="2017-09" db="EMBL/GenBank/DDBJ databases">
        <title>Large-scale bioinformatics analysis of Bacillus genomes uncovers conserved roles of natural products in bacterial physiology.</title>
        <authorList>
            <consortium name="Agbiome Team Llc"/>
            <person name="Bleich R.M."/>
            <person name="Grubbs K.J."/>
            <person name="Santa Maria K.C."/>
            <person name="Allen S.E."/>
            <person name="Farag S."/>
            <person name="Shank E.A."/>
            <person name="Bowers A."/>
        </authorList>
    </citation>
    <scope>NUCLEOTIDE SEQUENCE [LARGE SCALE GENOMIC DNA]</scope>
    <source>
        <strain evidence="1 2">AFS044295</strain>
    </source>
</reference>
<evidence type="ECO:0000313" key="2">
    <source>
        <dbReference type="Proteomes" id="UP000223364"/>
    </source>
</evidence>
<organism evidence="1 2">
    <name type="scientific">Bacillus wiedmannii</name>
    <dbReference type="NCBI Taxonomy" id="1890302"/>
    <lineage>
        <taxon>Bacteria</taxon>
        <taxon>Bacillati</taxon>
        <taxon>Bacillota</taxon>
        <taxon>Bacilli</taxon>
        <taxon>Bacillales</taxon>
        <taxon>Bacillaceae</taxon>
        <taxon>Bacillus</taxon>
        <taxon>Bacillus cereus group</taxon>
    </lineage>
</organism>
<evidence type="ECO:0000313" key="1">
    <source>
        <dbReference type="EMBL" id="PHD58084.1"/>
    </source>
</evidence>
<comment type="caution">
    <text evidence="1">The sequence shown here is derived from an EMBL/GenBank/DDBJ whole genome shotgun (WGS) entry which is preliminary data.</text>
</comment>
<gene>
    <name evidence="1" type="ORF">COF57_21425</name>
</gene>